<dbReference type="VEuPathDB" id="FungiDB:BO71DRAFT_400289"/>
<dbReference type="Proteomes" id="UP000247810">
    <property type="component" value="Unassembled WGS sequence"/>
</dbReference>
<protein>
    <submittedName>
        <fullName evidence="2">Uncharacterized protein</fullName>
    </submittedName>
</protein>
<accession>A0A319D5P4</accession>
<evidence type="ECO:0000313" key="3">
    <source>
        <dbReference type="Proteomes" id="UP000247810"/>
    </source>
</evidence>
<evidence type="ECO:0000313" key="2">
    <source>
        <dbReference type="EMBL" id="PYH92726.1"/>
    </source>
</evidence>
<sequence length="69" mass="7548">MVGFLRSGFVLLTSNYPRGKRTLKAGGASSHAGQLRASPLPPPPSVITTERVPFHDYCKTPRLQDKLLN</sequence>
<gene>
    <name evidence="2" type="ORF">BO71DRAFT_400289</name>
</gene>
<dbReference type="AlphaFoldDB" id="A0A319D5P4"/>
<reference evidence="2 3" key="1">
    <citation type="submission" date="2018-02" db="EMBL/GenBank/DDBJ databases">
        <title>The genomes of Aspergillus section Nigri reveals drivers in fungal speciation.</title>
        <authorList>
            <consortium name="DOE Joint Genome Institute"/>
            <person name="Vesth T.C."/>
            <person name="Nybo J."/>
            <person name="Theobald S."/>
            <person name="Brandl J."/>
            <person name="Frisvad J.C."/>
            <person name="Nielsen K.F."/>
            <person name="Lyhne E.K."/>
            <person name="Kogle M.E."/>
            <person name="Kuo A."/>
            <person name="Riley R."/>
            <person name="Clum A."/>
            <person name="Nolan M."/>
            <person name="Lipzen A."/>
            <person name="Salamov A."/>
            <person name="Henrissat B."/>
            <person name="Wiebenga A."/>
            <person name="De vries R.P."/>
            <person name="Grigoriev I.V."/>
            <person name="Mortensen U.H."/>
            <person name="Andersen M.R."/>
            <person name="Baker S.E."/>
        </authorList>
    </citation>
    <scope>NUCLEOTIDE SEQUENCE [LARGE SCALE GENOMIC DNA]</scope>
    <source>
        <strain evidence="2 3">CBS 707.79</strain>
    </source>
</reference>
<organism evidence="2 3">
    <name type="scientific">Aspergillus ellipticus CBS 707.79</name>
    <dbReference type="NCBI Taxonomy" id="1448320"/>
    <lineage>
        <taxon>Eukaryota</taxon>
        <taxon>Fungi</taxon>
        <taxon>Dikarya</taxon>
        <taxon>Ascomycota</taxon>
        <taxon>Pezizomycotina</taxon>
        <taxon>Eurotiomycetes</taxon>
        <taxon>Eurotiomycetidae</taxon>
        <taxon>Eurotiales</taxon>
        <taxon>Aspergillaceae</taxon>
        <taxon>Aspergillus</taxon>
        <taxon>Aspergillus subgen. Circumdati</taxon>
    </lineage>
</organism>
<proteinExistence type="predicted"/>
<name>A0A319D5P4_9EURO</name>
<evidence type="ECO:0000256" key="1">
    <source>
        <dbReference type="SAM" id="MobiDB-lite"/>
    </source>
</evidence>
<keyword evidence="3" id="KW-1185">Reference proteome</keyword>
<feature type="region of interest" description="Disordered" evidence="1">
    <location>
        <begin position="20"/>
        <end position="51"/>
    </location>
</feature>
<dbReference type="EMBL" id="KZ825909">
    <property type="protein sequence ID" value="PYH92726.1"/>
    <property type="molecule type" value="Genomic_DNA"/>
</dbReference>